<keyword evidence="2" id="KW-1185">Reference proteome</keyword>
<dbReference type="PIRSF" id="PIRSF007580">
    <property type="entry name" value="UCP07580"/>
    <property type="match status" value="1"/>
</dbReference>
<sequence>MPMTMPPSPDQTTTTAAPSATQLPVRKLEVDLQQGFARHWHGGDAFRTQFFNALSMSFPVGEQFFIDSVRGAAPLLPDPGGAQAAEIQAMLRGFIGQEATHRHIHGLYNAELERQGLQNRWQHWARQRIARLHERTSNPLHALAVTCAYEHFTALLADGTLRHARWLDGADATLQTVWRWHAAEETEHRAVAFDLYRAVGGSNAWRVRWYVYVGLVFMVDAMRQTAINLHRDGTLWRPSTAWSALRFFWGRDGVAWRTLPALVRYLRRDFHPDQEHAQPTAAALAQQWLSSNAARFRVVSRS</sequence>
<dbReference type="AlphaFoldDB" id="A0A1G6UTQ6"/>
<dbReference type="STRING" id="187868.SAMN05192589_106165"/>
<dbReference type="Pfam" id="PF10118">
    <property type="entry name" value="Metal_hydrol"/>
    <property type="match status" value="1"/>
</dbReference>
<dbReference type="Proteomes" id="UP000198781">
    <property type="component" value="Unassembled WGS sequence"/>
</dbReference>
<gene>
    <name evidence="1" type="ORF">SAMN05192589_106165</name>
</gene>
<accession>A0A1G6UTQ6</accession>
<reference evidence="1 2" key="1">
    <citation type="submission" date="2016-10" db="EMBL/GenBank/DDBJ databases">
        <authorList>
            <person name="de Groot N.N."/>
        </authorList>
    </citation>
    <scope>NUCLEOTIDE SEQUENCE [LARGE SCALE GENOMIC DNA]</scope>
    <source>
        <strain evidence="1 2">DSM 16619</strain>
    </source>
</reference>
<protein>
    <recommendedName>
        <fullName evidence="3">Metal-dependent hydrolase</fullName>
    </recommendedName>
</protein>
<evidence type="ECO:0008006" key="3">
    <source>
        <dbReference type="Google" id="ProtNLM"/>
    </source>
</evidence>
<organism evidence="1 2">
    <name type="scientific">Paracidovorax valerianellae</name>
    <dbReference type="NCBI Taxonomy" id="187868"/>
    <lineage>
        <taxon>Bacteria</taxon>
        <taxon>Pseudomonadati</taxon>
        <taxon>Pseudomonadota</taxon>
        <taxon>Betaproteobacteria</taxon>
        <taxon>Burkholderiales</taxon>
        <taxon>Comamonadaceae</taxon>
        <taxon>Paracidovorax</taxon>
    </lineage>
</organism>
<evidence type="ECO:0000313" key="1">
    <source>
        <dbReference type="EMBL" id="SDD44671.1"/>
    </source>
</evidence>
<evidence type="ECO:0000313" key="2">
    <source>
        <dbReference type="Proteomes" id="UP000198781"/>
    </source>
</evidence>
<dbReference type="InterPro" id="IPR016516">
    <property type="entry name" value="UCP07580"/>
</dbReference>
<dbReference type="EMBL" id="FMZC01000006">
    <property type="protein sequence ID" value="SDD44671.1"/>
    <property type="molecule type" value="Genomic_DNA"/>
</dbReference>
<dbReference type="PANTHER" id="PTHR39456">
    <property type="entry name" value="METAL-DEPENDENT HYDROLASE"/>
    <property type="match status" value="1"/>
</dbReference>
<proteinExistence type="predicted"/>
<name>A0A1G6UTQ6_9BURK</name>
<dbReference type="PANTHER" id="PTHR39456:SF1">
    <property type="entry name" value="METAL-DEPENDENT HYDROLASE"/>
    <property type="match status" value="1"/>
</dbReference>